<evidence type="ECO:0000259" key="2">
    <source>
        <dbReference type="Pfam" id="PF01557"/>
    </source>
</evidence>
<evidence type="ECO:0000256" key="1">
    <source>
        <dbReference type="ARBA" id="ARBA00022723"/>
    </source>
</evidence>
<evidence type="ECO:0000313" key="4">
    <source>
        <dbReference type="Proteomes" id="UP001597383"/>
    </source>
</evidence>
<dbReference type="NCBIfam" id="TIGR02305">
    <property type="entry name" value="HpaG-N-term"/>
    <property type="match status" value="1"/>
</dbReference>
<evidence type="ECO:0000313" key="3">
    <source>
        <dbReference type="EMBL" id="MFD2044877.1"/>
    </source>
</evidence>
<proteinExistence type="predicted"/>
<accession>A0ABW4W2T0</accession>
<protein>
    <submittedName>
        <fullName evidence="3">Fumarylacetoacetate hydrolase family protein</fullName>
    </submittedName>
</protein>
<dbReference type="InterPro" id="IPR012686">
    <property type="entry name" value="HPA_isomer/decarb_N"/>
</dbReference>
<organism evidence="3 4">
    <name type="scientific">Ornithinibacillus salinisoli</name>
    <dbReference type="NCBI Taxonomy" id="1848459"/>
    <lineage>
        <taxon>Bacteria</taxon>
        <taxon>Bacillati</taxon>
        <taxon>Bacillota</taxon>
        <taxon>Bacilli</taxon>
        <taxon>Bacillales</taxon>
        <taxon>Bacillaceae</taxon>
        <taxon>Ornithinibacillus</taxon>
    </lineage>
</organism>
<keyword evidence="4" id="KW-1185">Reference proteome</keyword>
<keyword evidence="1" id="KW-0479">Metal-binding</keyword>
<gene>
    <name evidence="3" type="ORF">ACFSJF_11405</name>
</gene>
<feature type="domain" description="Fumarylacetoacetase-like C-terminal" evidence="2">
    <location>
        <begin position="46"/>
        <end position="250"/>
    </location>
</feature>
<dbReference type="PANTHER" id="PTHR11820:SF114">
    <property type="entry name" value="4-HYDROXYPHENYLACETATE CATABOLISM PROTEIN"/>
    <property type="match status" value="1"/>
</dbReference>
<sequence>MYRAKARINGSVNLEEIIVDDSHIIWNGKRYPDETISWQSPVTGAIYGTIFNFREQLDAMKNKFHEKPYQAEPNRPILYVKPRNTINTHLNQVEIPAEVNEVQVNATLGIVIGKNATNISEEEALDYVLGYTVVNDVTIAHNDFYRPNIKNKVRDGSCPVGPWIMDCSEVPNPEQLMVWTFKNDELVQVQNLNDLVRPISKLLTDVTEFMTLYKGDMLLVGVPHNPPTAFPGDTIRIEIDNVGRLENTFVQEDGGGQI</sequence>
<dbReference type="EMBL" id="JBHUHQ010000016">
    <property type="protein sequence ID" value="MFD2044877.1"/>
    <property type="molecule type" value="Genomic_DNA"/>
</dbReference>
<dbReference type="Pfam" id="PF01557">
    <property type="entry name" value="FAA_hydrolase"/>
    <property type="match status" value="1"/>
</dbReference>
<comment type="caution">
    <text evidence="3">The sequence shown here is derived from an EMBL/GenBank/DDBJ whole genome shotgun (WGS) entry which is preliminary data.</text>
</comment>
<dbReference type="PANTHER" id="PTHR11820">
    <property type="entry name" value="ACYLPYRUVASE"/>
    <property type="match status" value="1"/>
</dbReference>
<keyword evidence="3" id="KW-0378">Hydrolase</keyword>
<dbReference type="GO" id="GO:0016787">
    <property type="term" value="F:hydrolase activity"/>
    <property type="evidence" value="ECO:0007669"/>
    <property type="project" value="UniProtKB-KW"/>
</dbReference>
<dbReference type="Gene3D" id="3.90.850.10">
    <property type="entry name" value="Fumarylacetoacetase-like, C-terminal domain"/>
    <property type="match status" value="1"/>
</dbReference>
<dbReference type="RefSeq" id="WP_377557474.1">
    <property type="nucleotide sequence ID" value="NZ_JBHUHQ010000016.1"/>
</dbReference>
<reference evidence="4" key="1">
    <citation type="journal article" date="2019" name="Int. J. Syst. Evol. Microbiol.">
        <title>The Global Catalogue of Microorganisms (GCM) 10K type strain sequencing project: providing services to taxonomists for standard genome sequencing and annotation.</title>
        <authorList>
            <consortium name="The Broad Institute Genomics Platform"/>
            <consortium name="The Broad Institute Genome Sequencing Center for Infectious Disease"/>
            <person name="Wu L."/>
            <person name="Ma J."/>
        </authorList>
    </citation>
    <scope>NUCLEOTIDE SEQUENCE [LARGE SCALE GENOMIC DNA]</scope>
    <source>
        <strain evidence="4">R28</strain>
    </source>
</reference>
<dbReference type="Proteomes" id="UP001597383">
    <property type="component" value="Unassembled WGS sequence"/>
</dbReference>
<name>A0ABW4W2T0_9BACI</name>
<dbReference type="InterPro" id="IPR011234">
    <property type="entry name" value="Fumarylacetoacetase-like_C"/>
</dbReference>
<dbReference type="SUPFAM" id="SSF56529">
    <property type="entry name" value="FAH"/>
    <property type="match status" value="1"/>
</dbReference>
<dbReference type="InterPro" id="IPR036663">
    <property type="entry name" value="Fumarylacetoacetase_C_sf"/>
</dbReference>